<proteinExistence type="predicted"/>
<organism evidence="2 3">
    <name type="scientific">Blastopirellula sediminis</name>
    <dbReference type="NCBI Taxonomy" id="2894196"/>
    <lineage>
        <taxon>Bacteria</taxon>
        <taxon>Pseudomonadati</taxon>
        <taxon>Planctomycetota</taxon>
        <taxon>Planctomycetia</taxon>
        <taxon>Pirellulales</taxon>
        <taxon>Pirellulaceae</taxon>
        <taxon>Blastopirellula</taxon>
    </lineage>
</organism>
<dbReference type="Proteomes" id="UP001139103">
    <property type="component" value="Unassembled WGS sequence"/>
</dbReference>
<dbReference type="PANTHER" id="PTHR46401">
    <property type="entry name" value="GLYCOSYLTRANSFERASE WBBK-RELATED"/>
    <property type="match status" value="1"/>
</dbReference>
<dbReference type="GO" id="GO:0016757">
    <property type="term" value="F:glycosyltransferase activity"/>
    <property type="evidence" value="ECO:0007669"/>
    <property type="project" value="InterPro"/>
</dbReference>
<accession>A0A9X1MIC7</accession>
<feature type="domain" description="Glycosyl transferase family 1" evidence="1">
    <location>
        <begin position="255"/>
        <end position="402"/>
    </location>
</feature>
<dbReference type="PANTHER" id="PTHR46401:SF9">
    <property type="entry name" value="MANNOSYLTRANSFERASE A"/>
    <property type="match status" value="1"/>
</dbReference>
<evidence type="ECO:0000313" key="2">
    <source>
        <dbReference type="EMBL" id="MCC9627633.1"/>
    </source>
</evidence>
<dbReference type="Pfam" id="PF00534">
    <property type="entry name" value="Glycos_transf_1"/>
    <property type="match status" value="1"/>
</dbReference>
<gene>
    <name evidence="2" type="ORF">LOC68_04450</name>
</gene>
<dbReference type="RefSeq" id="WP_230216179.1">
    <property type="nucleotide sequence ID" value="NZ_JAJKFT010000004.1"/>
</dbReference>
<dbReference type="Gene3D" id="3.40.50.2000">
    <property type="entry name" value="Glycogen Phosphorylase B"/>
    <property type="match status" value="1"/>
</dbReference>
<comment type="caution">
    <text evidence="2">The sequence shown here is derived from an EMBL/GenBank/DDBJ whole genome shotgun (WGS) entry which is preliminary data.</text>
</comment>
<evidence type="ECO:0000313" key="3">
    <source>
        <dbReference type="Proteomes" id="UP001139103"/>
    </source>
</evidence>
<dbReference type="SUPFAM" id="SSF53756">
    <property type="entry name" value="UDP-Glycosyltransferase/glycogen phosphorylase"/>
    <property type="match status" value="1"/>
</dbReference>
<dbReference type="EMBL" id="JAJKFT010000004">
    <property type="protein sequence ID" value="MCC9627633.1"/>
    <property type="molecule type" value="Genomic_DNA"/>
</dbReference>
<dbReference type="CDD" id="cd03809">
    <property type="entry name" value="GT4_MtfB-like"/>
    <property type="match status" value="1"/>
</dbReference>
<sequence length="446" mass="50345">MSSPIQRLLIDVTHTAKGDVNHGIQRVVRNIAKHALAYSETHALECVPVLFEDGQFVLVDDACIERGFRKTHPDTLRWRKEIVRRILPQSSVGIEQALVRARKLLYPRTIARAIERFFARRSGPPQPANPGSGDVLLLPDAWWDIPMYDALAAAQQNGAIVGTMIQDLIPVYHPELCHDRFAPSFQRWIQKALHAVDFVLGNSQTTRDDLWNFVQQEQAPLADWQVRPVRLGCDIESHAEVAEDQIAPRIRDLFVDEDAAPYLMVSTIEIRKNHKLLLDAFDKMWEQGSEASVALVGRIGWKCNDLLERIKTHPQYGKRLMLLTDIGDAELAYIYQKSKAFIFPSLAEGFGLPIAEALHHGLHVFASDLAIHQEVGGPHCSYFSPHDPAELVQLIGQFEREQGWRTPIQAPPVNHPWSLTFENIVRECESIATKLSDQANVRSQAA</sequence>
<keyword evidence="3" id="KW-1185">Reference proteome</keyword>
<reference evidence="2" key="1">
    <citation type="submission" date="2021-11" db="EMBL/GenBank/DDBJ databases">
        <title>Genome sequence.</title>
        <authorList>
            <person name="Sun Q."/>
        </authorList>
    </citation>
    <scope>NUCLEOTIDE SEQUENCE</scope>
    <source>
        <strain evidence="2">JC732</strain>
    </source>
</reference>
<name>A0A9X1MIC7_9BACT</name>
<dbReference type="AlphaFoldDB" id="A0A9X1MIC7"/>
<evidence type="ECO:0000259" key="1">
    <source>
        <dbReference type="Pfam" id="PF00534"/>
    </source>
</evidence>
<protein>
    <submittedName>
        <fullName evidence="2">Glycosyltransferase family 4 protein</fullName>
    </submittedName>
</protein>
<dbReference type="InterPro" id="IPR001296">
    <property type="entry name" value="Glyco_trans_1"/>
</dbReference>